<accession>A0A9P6SWZ2</accession>
<evidence type="ECO:0000256" key="2">
    <source>
        <dbReference type="SAM" id="SignalP"/>
    </source>
</evidence>
<feature type="compositionally biased region" description="Basic and acidic residues" evidence="1">
    <location>
        <begin position="165"/>
        <end position="220"/>
    </location>
</feature>
<reference evidence="3" key="1">
    <citation type="journal article" date="2020" name="Fungal Divers.">
        <title>Resolving the Mortierellaceae phylogeny through synthesis of multi-gene phylogenetics and phylogenomics.</title>
        <authorList>
            <person name="Vandepol N."/>
            <person name="Liber J."/>
            <person name="Desiro A."/>
            <person name="Na H."/>
            <person name="Kennedy M."/>
            <person name="Barry K."/>
            <person name="Grigoriev I.V."/>
            <person name="Miller A.N."/>
            <person name="O'Donnell K."/>
            <person name="Stajich J.E."/>
            <person name="Bonito G."/>
        </authorList>
    </citation>
    <scope>NUCLEOTIDE SEQUENCE</scope>
    <source>
        <strain evidence="3">NRRL 2769</strain>
    </source>
</reference>
<evidence type="ECO:0000313" key="3">
    <source>
        <dbReference type="EMBL" id="KAG0009179.1"/>
    </source>
</evidence>
<feature type="region of interest" description="Disordered" evidence="1">
    <location>
        <begin position="158"/>
        <end position="220"/>
    </location>
</feature>
<keyword evidence="4" id="KW-1185">Reference proteome</keyword>
<feature type="chain" id="PRO_5040417861" evidence="2">
    <location>
        <begin position="26"/>
        <end position="220"/>
    </location>
</feature>
<gene>
    <name evidence="3" type="ORF">BGZ80_002661</name>
</gene>
<sequence length="220" mass="24208">MRFSVASAVVAVSSLALLSSSRVSAALTAKERAAYELTAGPEPNFCDPCLSKAMHNHFPHACEPGLDSKTANKRPSGPTDAETRCVCVAFQDLSWMKADCSAECPYVFNKKTMSFFMPSSKIKGCDKWIDFATGKEKLVEGFAPKDDNHTPEVFEIAPAPPQEVSHPDDALDEEGHFKVSVHVTHDEKKKAELEAKEVEEKQEEAKSENESKTESKKDEL</sequence>
<comment type="caution">
    <text evidence="3">The sequence shown here is derived from an EMBL/GenBank/DDBJ whole genome shotgun (WGS) entry which is preliminary data.</text>
</comment>
<protein>
    <submittedName>
        <fullName evidence="3">Uncharacterized protein</fullName>
    </submittedName>
</protein>
<keyword evidence="2" id="KW-0732">Signal</keyword>
<proteinExistence type="predicted"/>
<dbReference type="OrthoDB" id="2422218at2759"/>
<organism evidence="3 4">
    <name type="scientific">Entomortierella chlamydospora</name>
    <dbReference type="NCBI Taxonomy" id="101097"/>
    <lineage>
        <taxon>Eukaryota</taxon>
        <taxon>Fungi</taxon>
        <taxon>Fungi incertae sedis</taxon>
        <taxon>Mucoromycota</taxon>
        <taxon>Mortierellomycotina</taxon>
        <taxon>Mortierellomycetes</taxon>
        <taxon>Mortierellales</taxon>
        <taxon>Mortierellaceae</taxon>
        <taxon>Entomortierella</taxon>
    </lineage>
</organism>
<dbReference type="Proteomes" id="UP000703661">
    <property type="component" value="Unassembled WGS sequence"/>
</dbReference>
<feature type="signal peptide" evidence="2">
    <location>
        <begin position="1"/>
        <end position="25"/>
    </location>
</feature>
<dbReference type="EMBL" id="JAAAID010001665">
    <property type="protein sequence ID" value="KAG0009179.1"/>
    <property type="molecule type" value="Genomic_DNA"/>
</dbReference>
<name>A0A9P6SWZ2_9FUNG</name>
<evidence type="ECO:0000313" key="4">
    <source>
        <dbReference type="Proteomes" id="UP000703661"/>
    </source>
</evidence>
<evidence type="ECO:0000256" key="1">
    <source>
        <dbReference type="SAM" id="MobiDB-lite"/>
    </source>
</evidence>
<dbReference type="AlphaFoldDB" id="A0A9P6SWZ2"/>